<organism evidence="4 5">
    <name type="scientific">Kribbella kalugense</name>
    <dbReference type="NCBI Taxonomy" id="2512221"/>
    <lineage>
        <taxon>Bacteria</taxon>
        <taxon>Bacillati</taxon>
        <taxon>Actinomycetota</taxon>
        <taxon>Actinomycetes</taxon>
        <taxon>Propionibacteriales</taxon>
        <taxon>Kribbellaceae</taxon>
        <taxon>Kribbella</taxon>
    </lineage>
</organism>
<dbReference type="CDD" id="cd00317">
    <property type="entry name" value="cyclophilin"/>
    <property type="match status" value="1"/>
</dbReference>
<gene>
    <name evidence="4" type="ORF">EV650_5946</name>
</gene>
<accession>A0A4R7ZUT9</accession>
<dbReference type="PANTHER" id="PTHR45625:SF3">
    <property type="entry name" value="PEPTIDYL-PROLYL CIS-TRANS ISOMERASE B-RELATED"/>
    <property type="match status" value="1"/>
</dbReference>
<keyword evidence="2" id="KW-0732">Signal</keyword>
<proteinExistence type="predicted"/>
<sequence>MIESHGKSFRKLCRVRSAYYGVSMKRSLPALIAATLVAATLTTTTASATPAQHPKPVVKCEFTPTPDNPAAKPVRIPSATARAKGTVDVFFVTNYGPFVVRMDRSNAPCGVHNFVHLVQSRFYDATQCFRLTNSARLGVLQCGDIYRQEEGGPGYKFPDEVTGAETYPRGTVAYGNQGPGTNGSEFFVVHSFANIPPDYTILGHVIAGMSTFDRMVKAGIADPDQDGPPVKPIRILKVWSF</sequence>
<feature type="chain" id="PRO_5020605285" evidence="2">
    <location>
        <begin position="49"/>
        <end position="241"/>
    </location>
</feature>
<evidence type="ECO:0000313" key="5">
    <source>
        <dbReference type="Proteomes" id="UP000295447"/>
    </source>
</evidence>
<evidence type="ECO:0000259" key="3">
    <source>
        <dbReference type="PROSITE" id="PS50072"/>
    </source>
</evidence>
<name>A0A4R7ZUT9_9ACTN</name>
<feature type="domain" description="PPIase cyclophilin-type" evidence="3">
    <location>
        <begin position="93"/>
        <end position="240"/>
    </location>
</feature>
<keyword evidence="5" id="KW-1185">Reference proteome</keyword>
<reference evidence="4 5" key="1">
    <citation type="submission" date="2019-03" db="EMBL/GenBank/DDBJ databases">
        <title>Genomic Encyclopedia of Type Strains, Phase III (KMG-III): the genomes of soil and plant-associated and newly described type strains.</title>
        <authorList>
            <person name="Whitman W."/>
        </authorList>
    </citation>
    <scope>NUCLEOTIDE SEQUENCE [LARGE SCALE GENOMIC DNA]</scope>
    <source>
        <strain evidence="4 5">VKM Ac-2570</strain>
    </source>
</reference>
<evidence type="ECO:0000256" key="1">
    <source>
        <dbReference type="ARBA" id="ARBA00002388"/>
    </source>
</evidence>
<dbReference type="PANTHER" id="PTHR45625">
    <property type="entry name" value="PEPTIDYL-PROLYL CIS-TRANS ISOMERASE-RELATED"/>
    <property type="match status" value="1"/>
</dbReference>
<dbReference type="AlphaFoldDB" id="A0A4R7ZUT9"/>
<evidence type="ECO:0000313" key="4">
    <source>
        <dbReference type="EMBL" id="TDW19340.1"/>
    </source>
</evidence>
<dbReference type="Gene3D" id="2.40.100.10">
    <property type="entry name" value="Cyclophilin-like"/>
    <property type="match status" value="1"/>
</dbReference>
<dbReference type="InterPro" id="IPR029000">
    <property type="entry name" value="Cyclophilin-like_dom_sf"/>
</dbReference>
<comment type="function">
    <text evidence="1">PPIases accelerate the folding of proteins. It catalyzes the cis-trans isomerization of proline imidic peptide bonds in oligopeptides.</text>
</comment>
<dbReference type="Pfam" id="PF00160">
    <property type="entry name" value="Pro_isomerase"/>
    <property type="match status" value="1"/>
</dbReference>
<comment type="caution">
    <text evidence="4">The sequence shown here is derived from an EMBL/GenBank/DDBJ whole genome shotgun (WGS) entry which is preliminary data.</text>
</comment>
<dbReference type="Proteomes" id="UP000295447">
    <property type="component" value="Unassembled WGS sequence"/>
</dbReference>
<dbReference type="InterPro" id="IPR044666">
    <property type="entry name" value="Cyclophilin_A-like"/>
</dbReference>
<dbReference type="SUPFAM" id="SSF50891">
    <property type="entry name" value="Cyclophilin-like"/>
    <property type="match status" value="1"/>
</dbReference>
<dbReference type="GO" id="GO:0003755">
    <property type="term" value="F:peptidyl-prolyl cis-trans isomerase activity"/>
    <property type="evidence" value="ECO:0007669"/>
    <property type="project" value="InterPro"/>
</dbReference>
<keyword evidence="4" id="KW-0413">Isomerase</keyword>
<dbReference type="InterPro" id="IPR002130">
    <property type="entry name" value="Cyclophilin-type_PPIase_dom"/>
</dbReference>
<dbReference type="PROSITE" id="PS50072">
    <property type="entry name" value="CSA_PPIASE_2"/>
    <property type="match status" value="1"/>
</dbReference>
<dbReference type="EMBL" id="SODF01000002">
    <property type="protein sequence ID" value="TDW19340.1"/>
    <property type="molecule type" value="Genomic_DNA"/>
</dbReference>
<protein>
    <submittedName>
        <fullName evidence="4">Peptidyl-prolyl cis-trans isomerase B (Cyclophilin B)</fullName>
    </submittedName>
</protein>
<feature type="signal peptide" evidence="2">
    <location>
        <begin position="1"/>
        <end position="48"/>
    </location>
</feature>
<evidence type="ECO:0000256" key="2">
    <source>
        <dbReference type="SAM" id="SignalP"/>
    </source>
</evidence>